<dbReference type="RefSeq" id="WP_137705588.1">
    <property type="nucleotide sequence ID" value="NZ_WMFC01000017.1"/>
</dbReference>
<proteinExistence type="predicted"/>
<dbReference type="AlphaFoldDB" id="A0A6B1IZA1"/>
<dbReference type="Proteomes" id="UP000452321">
    <property type="component" value="Unassembled WGS sequence"/>
</dbReference>
<evidence type="ECO:0000313" key="2">
    <source>
        <dbReference type="Proteomes" id="UP000452321"/>
    </source>
</evidence>
<dbReference type="PROSITE" id="PS51257">
    <property type="entry name" value="PROKAR_LIPOPROTEIN"/>
    <property type="match status" value="1"/>
</dbReference>
<evidence type="ECO:0000313" key="1">
    <source>
        <dbReference type="EMBL" id="MYL68601.1"/>
    </source>
</evidence>
<protein>
    <submittedName>
        <fullName evidence="1">Uncharacterized protein</fullName>
    </submittedName>
</protein>
<organism evidence="1 2">
    <name type="scientific">Halorubrum distributum</name>
    <dbReference type="NCBI Taxonomy" id="29283"/>
    <lineage>
        <taxon>Archaea</taxon>
        <taxon>Methanobacteriati</taxon>
        <taxon>Methanobacteriota</taxon>
        <taxon>Stenosarchaea group</taxon>
        <taxon>Halobacteria</taxon>
        <taxon>Halobacteriales</taxon>
        <taxon>Haloferacaceae</taxon>
        <taxon>Halorubrum</taxon>
        <taxon>Halorubrum distributum group</taxon>
    </lineage>
</organism>
<comment type="caution">
    <text evidence="1">The sequence shown here is derived from an EMBL/GenBank/DDBJ whole genome shotgun (WGS) entry which is preliminary data.</text>
</comment>
<accession>A0A6B1IZA1</accession>
<name>A0A6B1IZA1_9EURY</name>
<dbReference type="EMBL" id="WMFC01000017">
    <property type="protein sequence ID" value="MYL68601.1"/>
    <property type="molecule type" value="Genomic_DNA"/>
</dbReference>
<reference evidence="1 2" key="1">
    <citation type="submission" date="2019-11" db="EMBL/GenBank/DDBJ databases">
        <title>Genome sequences of 17 halophilic strains isolated from different environments.</title>
        <authorList>
            <person name="Furrow R.E."/>
        </authorList>
    </citation>
    <scope>NUCLEOTIDE SEQUENCE [LARGE SCALE GENOMIC DNA]</scope>
    <source>
        <strain evidence="1 2">22502_06_Cabo</strain>
    </source>
</reference>
<sequence length="133" mass="14461">MNRRQLFLSTTAVLTVGISGCLTDADTPQEPHCNGTAPPTIFNEDNQRYDIDVLIEKDGETVLSEEYSVDQSNGDNDQIQIDVELEAETTYSVTISLSGTEYGPQQIEVPNGGGLAITIEDREPTVDTYAACD</sequence>
<gene>
    <name evidence="1" type="ORF">GLW30_12770</name>
</gene>